<feature type="coiled-coil region" evidence="1">
    <location>
        <begin position="155"/>
        <end position="192"/>
    </location>
</feature>
<sequence>MVKNTITIRIIVAILTLILLVPFSASAATKPGSLFYFFDTAFERVNLFFTFNPEKKAMKALDYADKRLAEIKTITEEGGNADDIKTSIANYERNIALAAEKSKEIKDKGQEENLLNLITNSASKNQEVLSAVLAKVPDEAKGAITKAIEASKKGQVEALKQVAELNKEIVGLKQEIAELKRLQIGNKQAETELKKTVASLQKNPKILNSKEIIAKVKPAVVYIETSKGSGSGMIIESDGFILTNNHVVTGSYSVKVKLSDGRVFNGGVLGRNEIIDLAIIKIDGNNLPTVGLGNSDAIDQGDEAFTLGYPLGIEGDVSFKEGTVSRRIAVGNIDYLEISADILPGNSGGPLVDQFGQVIGINTAVLPEASVQGISLGETLKFAIPVNIAKTLIPDLKAGKVVIDEIVQAKEAATKAKEVEEKRKIEEVKMEAERLAAEKTRIIEEENRRTEAQILAAQQCRQNKQAIVTEYNNRKFNLEQQITDRRSKYYADYSAITNVPFVVAEIKQRQYDALEREANRDIALLELDLDNLYIDYSSRLNQFQCY</sequence>
<dbReference type="GO" id="GO:0004252">
    <property type="term" value="F:serine-type endopeptidase activity"/>
    <property type="evidence" value="ECO:0007669"/>
    <property type="project" value="InterPro"/>
</dbReference>
<keyword evidence="2" id="KW-0732">Signal</keyword>
<dbReference type="STRING" id="1798404.A3B92_02730"/>
<dbReference type="PRINTS" id="PR00834">
    <property type="entry name" value="PROTEASES2C"/>
</dbReference>
<feature type="domain" description="DUF5667" evidence="3">
    <location>
        <begin position="30"/>
        <end position="139"/>
    </location>
</feature>
<dbReference type="Pfam" id="PF18915">
    <property type="entry name" value="DUF5667"/>
    <property type="match status" value="1"/>
</dbReference>
<dbReference type="Proteomes" id="UP000177960">
    <property type="component" value="Unassembled WGS sequence"/>
</dbReference>
<feature type="chain" id="PRO_5009581818" description="DUF5667 domain-containing protein" evidence="2">
    <location>
        <begin position="28"/>
        <end position="546"/>
    </location>
</feature>
<accession>A0A1G1ZIQ4</accession>
<dbReference type="PANTHER" id="PTHR22939">
    <property type="entry name" value="SERINE PROTEASE FAMILY S1C HTRA-RELATED"/>
    <property type="match status" value="1"/>
</dbReference>
<proteinExistence type="predicted"/>
<evidence type="ECO:0000313" key="5">
    <source>
        <dbReference type="Proteomes" id="UP000177960"/>
    </source>
</evidence>
<feature type="signal peptide" evidence="2">
    <location>
        <begin position="1"/>
        <end position="27"/>
    </location>
</feature>
<comment type="caution">
    <text evidence="4">The sequence shown here is derived from an EMBL/GenBank/DDBJ whole genome shotgun (WGS) entry which is preliminary data.</text>
</comment>
<dbReference type="PANTHER" id="PTHR22939:SF129">
    <property type="entry name" value="SERINE PROTEASE HTRA2, MITOCHONDRIAL"/>
    <property type="match status" value="1"/>
</dbReference>
<dbReference type="InterPro" id="IPR043725">
    <property type="entry name" value="DUF5667"/>
</dbReference>
<dbReference type="InterPro" id="IPR001940">
    <property type="entry name" value="Peptidase_S1C"/>
</dbReference>
<keyword evidence="1" id="KW-0175">Coiled coil</keyword>
<evidence type="ECO:0000256" key="2">
    <source>
        <dbReference type="SAM" id="SignalP"/>
    </source>
</evidence>
<dbReference type="EMBL" id="MHJG01000003">
    <property type="protein sequence ID" value="OGY64421.1"/>
    <property type="molecule type" value="Genomic_DNA"/>
</dbReference>
<dbReference type="Pfam" id="PF13365">
    <property type="entry name" value="Trypsin_2"/>
    <property type="match status" value="1"/>
</dbReference>
<dbReference type="Gene3D" id="2.40.10.120">
    <property type="match status" value="1"/>
</dbReference>
<evidence type="ECO:0000256" key="1">
    <source>
        <dbReference type="SAM" id="Coils"/>
    </source>
</evidence>
<dbReference type="InterPro" id="IPR009003">
    <property type="entry name" value="Peptidase_S1_PA"/>
</dbReference>
<organism evidence="4 5">
    <name type="scientific">Candidatus Harrisonbacteria bacterium RIFCSPHIGHO2_02_FULL_42_16</name>
    <dbReference type="NCBI Taxonomy" id="1798404"/>
    <lineage>
        <taxon>Bacteria</taxon>
        <taxon>Candidatus Harrisoniibacteriota</taxon>
    </lineage>
</organism>
<name>A0A1G1ZIQ4_9BACT</name>
<feature type="coiled-coil region" evidence="1">
    <location>
        <begin position="409"/>
        <end position="449"/>
    </location>
</feature>
<reference evidence="4 5" key="1">
    <citation type="journal article" date="2016" name="Nat. Commun.">
        <title>Thousands of microbial genomes shed light on interconnected biogeochemical processes in an aquifer system.</title>
        <authorList>
            <person name="Anantharaman K."/>
            <person name="Brown C.T."/>
            <person name="Hug L.A."/>
            <person name="Sharon I."/>
            <person name="Castelle C.J."/>
            <person name="Probst A.J."/>
            <person name="Thomas B.C."/>
            <person name="Singh A."/>
            <person name="Wilkins M.J."/>
            <person name="Karaoz U."/>
            <person name="Brodie E.L."/>
            <person name="Williams K.H."/>
            <person name="Hubbard S.S."/>
            <person name="Banfield J.F."/>
        </authorList>
    </citation>
    <scope>NUCLEOTIDE SEQUENCE [LARGE SCALE GENOMIC DNA]</scope>
</reference>
<dbReference type="SUPFAM" id="SSF50494">
    <property type="entry name" value="Trypsin-like serine proteases"/>
    <property type="match status" value="1"/>
</dbReference>
<dbReference type="GO" id="GO:0006508">
    <property type="term" value="P:proteolysis"/>
    <property type="evidence" value="ECO:0007669"/>
    <property type="project" value="InterPro"/>
</dbReference>
<evidence type="ECO:0000313" key="4">
    <source>
        <dbReference type="EMBL" id="OGY64421.1"/>
    </source>
</evidence>
<evidence type="ECO:0000259" key="3">
    <source>
        <dbReference type="Pfam" id="PF18915"/>
    </source>
</evidence>
<dbReference type="AlphaFoldDB" id="A0A1G1ZIQ4"/>
<feature type="coiled-coil region" evidence="1">
    <location>
        <begin position="81"/>
        <end position="108"/>
    </location>
</feature>
<gene>
    <name evidence="4" type="ORF">A3B92_02730</name>
</gene>
<protein>
    <recommendedName>
        <fullName evidence="3">DUF5667 domain-containing protein</fullName>
    </recommendedName>
</protein>